<evidence type="ECO:0000313" key="6">
    <source>
        <dbReference type="Proteomes" id="UP000284277"/>
    </source>
</evidence>
<keyword evidence="1" id="KW-0805">Transcription regulation</keyword>
<evidence type="ECO:0000256" key="1">
    <source>
        <dbReference type="ARBA" id="ARBA00023015"/>
    </source>
</evidence>
<feature type="domain" description="HTH araC/xylS-type" evidence="4">
    <location>
        <begin position="176"/>
        <end position="274"/>
    </location>
</feature>
<dbReference type="InterPro" id="IPR014710">
    <property type="entry name" value="RmlC-like_jellyroll"/>
</dbReference>
<dbReference type="Pfam" id="PF02311">
    <property type="entry name" value="AraC_binding"/>
    <property type="match status" value="1"/>
</dbReference>
<dbReference type="PANTHER" id="PTHR43280">
    <property type="entry name" value="ARAC-FAMILY TRANSCRIPTIONAL REGULATOR"/>
    <property type="match status" value="1"/>
</dbReference>
<dbReference type="EMBL" id="MCIA01000031">
    <property type="protein sequence ID" value="RKD30194.1"/>
    <property type="molecule type" value="Genomic_DNA"/>
</dbReference>
<protein>
    <recommendedName>
        <fullName evidence="4">HTH araC/xylS-type domain-containing protein</fullName>
    </recommendedName>
</protein>
<gene>
    <name evidence="5" type="ORF">BET01_06265</name>
</gene>
<comment type="caution">
    <text evidence="5">The sequence shown here is derived from an EMBL/GenBank/DDBJ whole genome shotgun (WGS) entry which is preliminary data.</text>
</comment>
<dbReference type="Gene3D" id="1.10.10.60">
    <property type="entry name" value="Homeodomain-like"/>
    <property type="match status" value="2"/>
</dbReference>
<dbReference type="SMART" id="SM00342">
    <property type="entry name" value="HTH_ARAC"/>
    <property type="match status" value="1"/>
</dbReference>
<dbReference type="InterPro" id="IPR037923">
    <property type="entry name" value="HTH-like"/>
</dbReference>
<proteinExistence type="predicted"/>
<dbReference type="CDD" id="cd02209">
    <property type="entry name" value="cupin_XRE_C"/>
    <property type="match status" value="1"/>
</dbReference>
<dbReference type="InterPro" id="IPR003313">
    <property type="entry name" value="AraC-bd"/>
</dbReference>
<organism evidence="5 6">
    <name type="scientific">Lacrimispora algidixylanolytica</name>
    <dbReference type="NCBI Taxonomy" id="94868"/>
    <lineage>
        <taxon>Bacteria</taxon>
        <taxon>Bacillati</taxon>
        <taxon>Bacillota</taxon>
        <taxon>Clostridia</taxon>
        <taxon>Lachnospirales</taxon>
        <taxon>Lachnospiraceae</taxon>
        <taxon>Lacrimispora</taxon>
    </lineage>
</organism>
<dbReference type="SUPFAM" id="SSF46689">
    <property type="entry name" value="Homeodomain-like"/>
    <property type="match status" value="2"/>
</dbReference>
<sequence length="314" mass="36967">MHEKKEFEIIMHTTMNYLEIFLVEMTARAPHGHDDFEIGILLEGSLTIYIEKEPYELHAGDIFIINRYQVHSFLSKNSRNRILAFQIHTDFYRRVNYQLGFLYFKDNIFRSGVFYDNLYETLLCCADCYFSTTKHKDLKCSSILFEALYRLLNNGTYTMWCEKTTVTAQNNSLRLNRITEYISEHFNECLSLQDIAGLEKISTYHVSHFIKKMLGISFQEYLNQIRFEHALQIMKHSTLSILDICIESGFSSSKYLNQMFQKNFGCSAKEYLNMKEKPYLTGMTLPIGNIENRYSFEQSSFLYSKLTSRESVPL</sequence>
<evidence type="ECO:0000313" key="5">
    <source>
        <dbReference type="EMBL" id="RKD30194.1"/>
    </source>
</evidence>
<name>A0A419SY85_9FIRM</name>
<dbReference type="RefSeq" id="WP_120197718.1">
    <property type="nucleotide sequence ID" value="NZ_MCIA01000031.1"/>
</dbReference>
<dbReference type="AlphaFoldDB" id="A0A419SY85"/>
<keyword evidence="3" id="KW-0804">Transcription</keyword>
<dbReference type="OrthoDB" id="9803764at2"/>
<dbReference type="Proteomes" id="UP000284277">
    <property type="component" value="Unassembled WGS sequence"/>
</dbReference>
<dbReference type="InterPro" id="IPR018060">
    <property type="entry name" value="HTH_AraC"/>
</dbReference>
<dbReference type="Pfam" id="PF12833">
    <property type="entry name" value="HTH_18"/>
    <property type="match status" value="1"/>
</dbReference>
<keyword evidence="6" id="KW-1185">Reference proteome</keyword>
<evidence type="ECO:0000256" key="3">
    <source>
        <dbReference type="ARBA" id="ARBA00023163"/>
    </source>
</evidence>
<reference evidence="5 6" key="1">
    <citation type="submission" date="2016-08" db="EMBL/GenBank/DDBJ databases">
        <title>A new outlook on sporulation: Clostridium algidixylanolyticum.</title>
        <authorList>
            <person name="Poppleton D.I."/>
            <person name="Gribaldo S."/>
        </authorList>
    </citation>
    <scope>NUCLEOTIDE SEQUENCE [LARGE SCALE GENOMIC DNA]</scope>
    <source>
        <strain evidence="5 6">SPL73</strain>
    </source>
</reference>
<dbReference type="SUPFAM" id="SSF51215">
    <property type="entry name" value="Regulatory protein AraC"/>
    <property type="match status" value="1"/>
</dbReference>
<evidence type="ECO:0000256" key="2">
    <source>
        <dbReference type="ARBA" id="ARBA00023125"/>
    </source>
</evidence>
<dbReference type="InterPro" id="IPR009057">
    <property type="entry name" value="Homeodomain-like_sf"/>
</dbReference>
<evidence type="ECO:0000259" key="4">
    <source>
        <dbReference type="PROSITE" id="PS01124"/>
    </source>
</evidence>
<dbReference type="GO" id="GO:0043565">
    <property type="term" value="F:sequence-specific DNA binding"/>
    <property type="evidence" value="ECO:0007669"/>
    <property type="project" value="InterPro"/>
</dbReference>
<dbReference type="PROSITE" id="PS01124">
    <property type="entry name" value="HTH_ARAC_FAMILY_2"/>
    <property type="match status" value="1"/>
</dbReference>
<dbReference type="Gene3D" id="2.60.120.10">
    <property type="entry name" value="Jelly Rolls"/>
    <property type="match status" value="1"/>
</dbReference>
<keyword evidence="2" id="KW-0238">DNA-binding</keyword>
<dbReference type="PANTHER" id="PTHR43280:SF34">
    <property type="entry name" value="ARAC-FAMILY TRANSCRIPTIONAL REGULATOR"/>
    <property type="match status" value="1"/>
</dbReference>
<dbReference type="GO" id="GO:0003700">
    <property type="term" value="F:DNA-binding transcription factor activity"/>
    <property type="evidence" value="ECO:0007669"/>
    <property type="project" value="InterPro"/>
</dbReference>
<accession>A0A419SY85</accession>